<dbReference type="GO" id="GO:0006284">
    <property type="term" value="P:base-excision repair"/>
    <property type="evidence" value="ECO:0007669"/>
    <property type="project" value="InterPro"/>
</dbReference>
<keyword evidence="1" id="KW-0862">Zinc</keyword>
<keyword evidence="3" id="KW-1185">Reference proteome</keyword>
<sequence length="233" mass="25249">MAEARDDVERSAWAGGSAMMREYYDREWGRPVTGEAELFERVSLEGFQAGLSWATILARREGFRAAFSGFDPEAVARYGEDDVERLVGDARIIRNRPKIEATVGNARATLALREAAAGEECLAGFGLPLRGGGELRIPPGLPALIWRHCPARTPVPAAAEEVPTVSAESRALAAELKRRGFRFVGPTTVYALMEACGLVDTHWLRSHLRGASGVFLEDGRRAGALPGEAAESR</sequence>
<evidence type="ECO:0000313" key="2">
    <source>
        <dbReference type="EMBL" id="MCP3426493.1"/>
    </source>
</evidence>
<name>A0A9X2HLI6_9MICC</name>
<dbReference type="InterPro" id="IPR005019">
    <property type="entry name" value="Adenine_glyco"/>
</dbReference>
<dbReference type="PANTHER" id="PTHR30037">
    <property type="entry name" value="DNA-3-METHYLADENINE GLYCOSYLASE 1"/>
    <property type="match status" value="1"/>
</dbReference>
<accession>A0A9X2HLI6</accession>
<dbReference type="SUPFAM" id="SSF48150">
    <property type="entry name" value="DNA-glycosylase"/>
    <property type="match status" value="2"/>
</dbReference>
<gene>
    <name evidence="2" type="ORF">NBM05_10900</name>
</gene>
<dbReference type="PANTHER" id="PTHR30037:SF4">
    <property type="entry name" value="DNA-3-METHYLADENINE GLYCOSYLASE I"/>
    <property type="match status" value="1"/>
</dbReference>
<dbReference type="Pfam" id="PF03352">
    <property type="entry name" value="Adenine_glyco"/>
    <property type="match status" value="2"/>
</dbReference>
<dbReference type="EMBL" id="JANAFB010000027">
    <property type="protein sequence ID" value="MCP3426493.1"/>
    <property type="molecule type" value="Genomic_DNA"/>
</dbReference>
<protein>
    <submittedName>
        <fullName evidence="2">DNA-3-methyladenine glycosylase I</fullName>
    </submittedName>
</protein>
<feature type="binding site" evidence="1">
    <location>
        <position position="202"/>
    </location>
    <ligand>
        <name>Zn(2+)</name>
        <dbReference type="ChEBI" id="CHEBI:29105"/>
    </ligand>
</feature>
<comment type="caution">
    <text evidence="2">The sequence shown here is derived from an EMBL/GenBank/DDBJ whole genome shotgun (WGS) entry which is preliminary data.</text>
</comment>
<evidence type="ECO:0000313" key="3">
    <source>
        <dbReference type="Proteomes" id="UP001139502"/>
    </source>
</evidence>
<organism evidence="2 3">
    <name type="scientific">Rothia santali</name>
    <dbReference type="NCBI Taxonomy" id="2949643"/>
    <lineage>
        <taxon>Bacteria</taxon>
        <taxon>Bacillati</taxon>
        <taxon>Actinomycetota</taxon>
        <taxon>Actinomycetes</taxon>
        <taxon>Micrococcales</taxon>
        <taxon>Micrococcaceae</taxon>
        <taxon>Rothia</taxon>
    </lineage>
</organism>
<evidence type="ECO:0000256" key="1">
    <source>
        <dbReference type="PIRSR" id="PIRSR605019-1"/>
    </source>
</evidence>
<dbReference type="InterPro" id="IPR052891">
    <property type="entry name" value="DNA-3mA_glycosylase"/>
</dbReference>
<keyword evidence="1" id="KW-0479">Metal-binding</keyword>
<dbReference type="InterPro" id="IPR011257">
    <property type="entry name" value="DNA_glycosylase"/>
</dbReference>
<dbReference type="RefSeq" id="WP_254167232.1">
    <property type="nucleotide sequence ID" value="NZ_JANAFB010000027.1"/>
</dbReference>
<dbReference type="GO" id="GO:0008725">
    <property type="term" value="F:DNA-3-methyladenine glycosylase activity"/>
    <property type="evidence" value="ECO:0007669"/>
    <property type="project" value="InterPro"/>
</dbReference>
<dbReference type="Proteomes" id="UP001139502">
    <property type="component" value="Unassembled WGS sequence"/>
</dbReference>
<reference evidence="2" key="1">
    <citation type="submission" date="2022-06" db="EMBL/GenBank/DDBJ databases">
        <title>Rothia sp. isolated from sandalwood seedling.</title>
        <authorList>
            <person name="Tuikhar N."/>
            <person name="Kirdat K."/>
            <person name="Thorat V."/>
            <person name="Swetha P."/>
            <person name="Padma S."/>
            <person name="Sundararaj R."/>
            <person name="Yadav A."/>
        </authorList>
    </citation>
    <scope>NUCLEOTIDE SEQUENCE</scope>
    <source>
        <strain evidence="2">AR01</strain>
    </source>
</reference>
<dbReference type="GO" id="GO:0046872">
    <property type="term" value="F:metal ion binding"/>
    <property type="evidence" value="ECO:0007669"/>
    <property type="project" value="UniProtKB-KW"/>
</dbReference>
<dbReference type="Gene3D" id="1.10.340.30">
    <property type="entry name" value="Hypothetical protein, domain 2"/>
    <property type="match status" value="1"/>
</dbReference>
<dbReference type="AlphaFoldDB" id="A0A9X2HLI6"/>
<proteinExistence type="predicted"/>